<proteinExistence type="predicted"/>
<dbReference type="PANTHER" id="PTHR22683:SF41">
    <property type="entry name" value="DNA TRANSLOCASE FTSK"/>
    <property type="match status" value="1"/>
</dbReference>
<dbReference type="Gene3D" id="3.40.50.300">
    <property type="entry name" value="P-loop containing nucleotide triphosphate hydrolases"/>
    <property type="match status" value="2"/>
</dbReference>
<keyword evidence="1" id="KW-0547">Nucleotide-binding</keyword>
<organism evidence="5">
    <name type="scientific">hydrothermal vent metagenome</name>
    <dbReference type="NCBI Taxonomy" id="652676"/>
    <lineage>
        <taxon>unclassified sequences</taxon>
        <taxon>metagenomes</taxon>
        <taxon>ecological metagenomes</taxon>
    </lineage>
</organism>
<dbReference type="EMBL" id="UOEU01001001">
    <property type="protein sequence ID" value="VAW43019.1"/>
    <property type="molecule type" value="Genomic_DNA"/>
</dbReference>
<dbReference type="PROSITE" id="PS50901">
    <property type="entry name" value="FTSK"/>
    <property type="match status" value="1"/>
</dbReference>
<evidence type="ECO:0000259" key="4">
    <source>
        <dbReference type="PROSITE" id="PS50901"/>
    </source>
</evidence>
<dbReference type="Pfam" id="PF01580">
    <property type="entry name" value="FtsK_SpoIIIE"/>
    <property type="match status" value="1"/>
</dbReference>
<dbReference type="InterPro" id="IPR050206">
    <property type="entry name" value="FtsK/SpoIIIE/SftA"/>
</dbReference>
<feature type="compositionally biased region" description="Polar residues" evidence="3">
    <location>
        <begin position="389"/>
        <end position="403"/>
    </location>
</feature>
<dbReference type="GO" id="GO:0005524">
    <property type="term" value="F:ATP binding"/>
    <property type="evidence" value="ECO:0007669"/>
    <property type="project" value="UniProtKB-KW"/>
</dbReference>
<evidence type="ECO:0000256" key="2">
    <source>
        <dbReference type="ARBA" id="ARBA00022840"/>
    </source>
</evidence>
<protein>
    <submittedName>
        <fullName evidence="5">DNA translocase FtsK</fullName>
    </submittedName>
</protein>
<evidence type="ECO:0000256" key="3">
    <source>
        <dbReference type="SAM" id="MobiDB-lite"/>
    </source>
</evidence>
<dbReference type="InterPro" id="IPR002543">
    <property type="entry name" value="FtsK_dom"/>
</dbReference>
<dbReference type="GO" id="GO:0003677">
    <property type="term" value="F:DNA binding"/>
    <property type="evidence" value="ECO:0007669"/>
    <property type="project" value="InterPro"/>
</dbReference>
<evidence type="ECO:0000256" key="1">
    <source>
        <dbReference type="ARBA" id="ARBA00022741"/>
    </source>
</evidence>
<name>A0A3B0W154_9ZZZZ</name>
<sequence length="410" mass="45271">MNEKGTWQKMDKEERLRHQLEIQSRQIERVFSSHQVSARVAGGQVETQSIRFELQSHLESGLHRLRGLKQDLLGALGVTDVSLVKDTQGQWRLDIVRPHEPPVALLDLMPMLPDLPENTAVLGLDEEGAPLLLPLSDPDMTHVLVAGADAAGKTSLLRTIAVSLAMNNRQSKFQLLVIDPDRKGKQNRQLTPLKFLPHLLTPVITEPAEAVHTLQLLSDEMHHRLKQEMIWPTIVALIDNLDSLFENVAPELQTSLAELLQRGAEAGIHLIIGTSKPATGWLSNIMQANLPLRLVGRVNNGAESLAATAVVDAEADCLLGEGDFLAVTDGSSHHFQAAFIGNYDLHLTLSTIHRNRPQPLLAQPLHLQAPNVSEDEGNAVEWHREAESENSWTPTDSKVNVQDTDVEDLT</sequence>
<accession>A0A3B0W154</accession>
<evidence type="ECO:0000313" key="5">
    <source>
        <dbReference type="EMBL" id="VAW43019.1"/>
    </source>
</evidence>
<keyword evidence="2" id="KW-0067">ATP-binding</keyword>
<gene>
    <name evidence="5" type="ORF">MNBD_CHLOROFLEXI01-1630</name>
</gene>
<reference evidence="5" key="1">
    <citation type="submission" date="2018-06" db="EMBL/GenBank/DDBJ databases">
        <authorList>
            <person name="Zhirakovskaya E."/>
        </authorList>
    </citation>
    <scope>NUCLEOTIDE SEQUENCE</scope>
</reference>
<dbReference type="InterPro" id="IPR027417">
    <property type="entry name" value="P-loop_NTPase"/>
</dbReference>
<dbReference type="SUPFAM" id="SSF52540">
    <property type="entry name" value="P-loop containing nucleoside triphosphate hydrolases"/>
    <property type="match status" value="1"/>
</dbReference>
<feature type="domain" description="FtsK" evidence="4">
    <location>
        <begin position="128"/>
        <end position="305"/>
    </location>
</feature>
<dbReference type="PANTHER" id="PTHR22683">
    <property type="entry name" value="SPORULATION PROTEIN RELATED"/>
    <property type="match status" value="1"/>
</dbReference>
<feature type="region of interest" description="Disordered" evidence="3">
    <location>
        <begin position="367"/>
        <end position="410"/>
    </location>
</feature>
<dbReference type="AlphaFoldDB" id="A0A3B0W154"/>